<evidence type="ECO:0000256" key="1">
    <source>
        <dbReference type="ARBA" id="ARBA00022860"/>
    </source>
</evidence>
<dbReference type="OrthoDB" id="1686972at2759"/>
<dbReference type="GO" id="GO:0005516">
    <property type="term" value="F:calmodulin binding"/>
    <property type="evidence" value="ECO:0007669"/>
    <property type="project" value="UniProtKB-KW"/>
</dbReference>
<reference evidence="7 8" key="1">
    <citation type="submission" date="2020-09" db="EMBL/GenBank/DDBJ databases">
        <title>De no assembly of potato wild relative species, Solanum commersonii.</title>
        <authorList>
            <person name="Cho K."/>
        </authorList>
    </citation>
    <scope>NUCLEOTIDE SEQUENCE [LARGE SCALE GENOMIC DNA]</scope>
    <source>
        <strain evidence="7">LZ3.2</strain>
        <tissue evidence="7">Leaf</tissue>
    </source>
</reference>
<dbReference type="PANTHER" id="PTHR32295">
    <property type="entry name" value="IQ-DOMAIN 5-RELATED"/>
    <property type="match status" value="1"/>
</dbReference>
<evidence type="ECO:0000256" key="5">
    <source>
        <dbReference type="SAM" id="MobiDB-lite"/>
    </source>
</evidence>
<comment type="caution">
    <text evidence="7">The sequence shown here is derived from an EMBL/GenBank/DDBJ whole genome shotgun (WGS) entry which is preliminary data.</text>
</comment>
<dbReference type="InterPro" id="IPR000048">
    <property type="entry name" value="IQ_motif_EF-hand-BS"/>
</dbReference>
<sequence length="339" mass="38535">MGKASKWFKALLGFKKNDSSSSSTNKKKWSDVKSYKDKDFQHHHQHHDKSHYVNSHAGVDPTICEVHSTTSSVIHTTTSVTPWSGEERAAVVIQSHFRAYLSRRALRALKGLVKLQALVRGHIVRKQTADMLRRMQALIRAQSRARLGRSMGPTTPDKFEQIIRARSMKNDQMFMLKRNSSNHIGNVNAKQRNLFHSSEFSLNSEQFCFSYDETCYSSIDNSPQLHSTASSRCTRSRTGQFTPTKSSTRSYTSDEYSNNHPNYMSYTEAAKAKTRSMSAPRLRSQYDKRYPRSNMQKGSNCYANFTSKGVCSGSDRLDKIGVHVSGDLDEFGRGFCHIY</sequence>
<comment type="subunit">
    <text evidence="3">Binds to multiple calmodulin (CaM) in the presence of Ca(2+) and CaM-like proteins.</text>
</comment>
<comment type="function">
    <text evidence="4">May be involved in cooperative interactions with calmodulins or calmodulin-like proteins. Recruits calmodulin proteins to microtubules, thus being a potential scaffold in cellular signaling and trafficking. May associate with nucleic acids and regulate gene expression at the transcriptional or post-transcriptional level.</text>
</comment>
<accession>A0A9J5XQK7</accession>
<evidence type="ECO:0000256" key="4">
    <source>
        <dbReference type="ARBA" id="ARBA00045534"/>
    </source>
</evidence>
<dbReference type="Pfam" id="PF00612">
    <property type="entry name" value="IQ"/>
    <property type="match status" value="2"/>
</dbReference>
<evidence type="ECO:0000256" key="2">
    <source>
        <dbReference type="ARBA" id="ARBA00024341"/>
    </source>
</evidence>
<dbReference type="Proteomes" id="UP000824120">
    <property type="component" value="Chromosome 8"/>
</dbReference>
<evidence type="ECO:0000313" key="8">
    <source>
        <dbReference type="Proteomes" id="UP000824120"/>
    </source>
</evidence>
<dbReference type="InterPro" id="IPR027417">
    <property type="entry name" value="P-loop_NTPase"/>
</dbReference>
<dbReference type="AlphaFoldDB" id="A0A9J5XQK7"/>
<organism evidence="7 8">
    <name type="scientific">Solanum commersonii</name>
    <name type="common">Commerson's wild potato</name>
    <name type="synonym">Commerson's nightshade</name>
    <dbReference type="NCBI Taxonomy" id="4109"/>
    <lineage>
        <taxon>Eukaryota</taxon>
        <taxon>Viridiplantae</taxon>
        <taxon>Streptophyta</taxon>
        <taxon>Embryophyta</taxon>
        <taxon>Tracheophyta</taxon>
        <taxon>Spermatophyta</taxon>
        <taxon>Magnoliopsida</taxon>
        <taxon>eudicotyledons</taxon>
        <taxon>Gunneridae</taxon>
        <taxon>Pentapetalae</taxon>
        <taxon>asterids</taxon>
        <taxon>lamiids</taxon>
        <taxon>Solanales</taxon>
        <taxon>Solanaceae</taxon>
        <taxon>Solanoideae</taxon>
        <taxon>Solaneae</taxon>
        <taxon>Solanum</taxon>
    </lineage>
</organism>
<proteinExistence type="inferred from homology"/>
<feature type="region of interest" description="Disordered" evidence="5">
    <location>
        <begin position="226"/>
        <end position="259"/>
    </location>
</feature>
<keyword evidence="8" id="KW-1185">Reference proteome</keyword>
<feature type="region of interest" description="Disordered" evidence="5">
    <location>
        <begin position="35"/>
        <end position="54"/>
    </location>
</feature>
<dbReference type="PROSITE" id="PS50096">
    <property type="entry name" value="IQ"/>
    <property type="match status" value="2"/>
</dbReference>
<feature type="compositionally biased region" description="Low complexity" evidence="5">
    <location>
        <begin position="227"/>
        <end position="238"/>
    </location>
</feature>
<dbReference type="EMBL" id="JACXVP010000008">
    <property type="protein sequence ID" value="KAG5589392.1"/>
    <property type="molecule type" value="Genomic_DNA"/>
</dbReference>
<evidence type="ECO:0000259" key="6">
    <source>
        <dbReference type="Pfam" id="PF13178"/>
    </source>
</evidence>
<dbReference type="Gene3D" id="1.20.5.190">
    <property type="match status" value="1"/>
</dbReference>
<dbReference type="CDD" id="cd23767">
    <property type="entry name" value="IQCD"/>
    <property type="match status" value="1"/>
</dbReference>
<dbReference type="SUPFAM" id="SSF52540">
    <property type="entry name" value="P-loop containing nucleoside triphosphate hydrolases"/>
    <property type="match status" value="1"/>
</dbReference>
<dbReference type="InterPro" id="IPR025064">
    <property type="entry name" value="DUF4005"/>
</dbReference>
<gene>
    <name evidence="7" type="ORF">H5410_039906</name>
</gene>
<keyword evidence="1" id="KW-0112">Calmodulin-binding</keyword>
<protein>
    <recommendedName>
        <fullName evidence="6">DUF4005 domain-containing protein</fullName>
    </recommendedName>
</protein>
<dbReference type="Pfam" id="PF13178">
    <property type="entry name" value="DUF4005"/>
    <property type="match status" value="1"/>
</dbReference>
<feature type="compositionally biased region" description="Polar residues" evidence="5">
    <location>
        <begin position="239"/>
        <end position="259"/>
    </location>
</feature>
<name>A0A9J5XQK7_SOLCO</name>
<feature type="domain" description="DUF4005" evidence="6">
    <location>
        <begin position="222"/>
        <end position="313"/>
    </location>
</feature>
<evidence type="ECO:0000256" key="3">
    <source>
        <dbReference type="ARBA" id="ARBA00024378"/>
    </source>
</evidence>
<dbReference type="SMART" id="SM00015">
    <property type="entry name" value="IQ"/>
    <property type="match status" value="2"/>
</dbReference>
<dbReference type="PANTHER" id="PTHR32295:SF188">
    <property type="entry name" value="PROTEIN IQ-DOMAIN 14-LIKE"/>
    <property type="match status" value="1"/>
</dbReference>
<evidence type="ECO:0000313" key="7">
    <source>
        <dbReference type="EMBL" id="KAG5589392.1"/>
    </source>
</evidence>
<comment type="similarity">
    <text evidence="2">Belongs to the IQD family.</text>
</comment>